<evidence type="ECO:0000313" key="3">
    <source>
        <dbReference type="Proteomes" id="UP000324632"/>
    </source>
</evidence>
<evidence type="ECO:0000256" key="1">
    <source>
        <dbReference type="SAM" id="MobiDB-lite"/>
    </source>
</evidence>
<evidence type="ECO:0000313" key="2">
    <source>
        <dbReference type="EMBL" id="KAA0712092.1"/>
    </source>
</evidence>
<organism evidence="2 3">
    <name type="scientific">Triplophysa tibetana</name>
    <dbReference type="NCBI Taxonomy" id="1572043"/>
    <lineage>
        <taxon>Eukaryota</taxon>
        <taxon>Metazoa</taxon>
        <taxon>Chordata</taxon>
        <taxon>Craniata</taxon>
        <taxon>Vertebrata</taxon>
        <taxon>Euteleostomi</taxon>
        <taxon>Actinopterygii</taxon>
        <taxon>Neopterygii</taxon>
        <taxon>Teleostei</taxon>
        <taxon>Ostariophysi</taxon>
        <taxon>Cypriniformes</taxon>
        <taxon>Nemacheilidae</taxon>
        <taxon>Triplophysa</taxon>
    </lineage>
</organism>
<comment type="caution">
    <text evidence="2">The sequence shown here is derived from an EMBL/GenBank/DDBJ whole genome shotgun (WGS) entry which is preliminary data.</text>
</comment>
<dbReference type="AlphaFoldDB" id="A0A5A9NQ29"/>
<gene>
    <name evidence="2" type="ORF">E1301_Tti012827</name>
</gene>
<keyword evidence="3" id="KW-1185">Reference proteome</keyword>
<feature type="region of interest" description="Disordered" evidence="1">
    <location>
        <begin position="1"/>
        <end position="21"/>
    </location>
</feature>
<dbReference type="Proteomes" id="UP000324632">
    <property type="component" value="Chromosome 14"/>
</dbReference>
<sequence length="282" mass="31798">MNVFQSASTSLSHESVYTGSGTGKAHYKLTLKTLTLDSLVHISTVLRRESPLGALKGRPLCDTSKTVDSTYNTIDSQSLKEAVIRCKDCLPKPRYCGKCDVSTHQHLVFHNRETLIDGFYIPIPPSTAVQDFSGQNIIYEQGSQAALDLRSHTVVRPLPRPSVSRCCALTAQRVSVGQQFQKKLRKKTKKTTDISQSRAEQPKQPHLKIFPRTYQGDRRRCFSKDWYNTHKWLEYSQSKDSAYCYACRQFSLPSSDLTRTGPSLESVVTRTQTTLDSVLTRT</sequence>
<feature type="compositionally biased region" description="Polar residues" evidence="1">
    <location>
        <begin position="1"/>
        <end position="19"/>
    </location>
</feature>
<proteinExistence type="predicted"/>
<accession>A0A5A9NQ29</accession>
<dbReference type="EMBL" id="SOYY01000014">
    <property type="protein sequence ID" value="KAA0712092.1"/>
    <property type="molecule type" value="Genomic_DNA"/>
</dbReference>
<name>A0A5A9NQ29_9TELE</name>
<protein>
    <submittedName>
        <fullName evidence="2">Uncharacterized protein</fullName>
    </submittedName>
</protein>
<reference evidence="2 3" key="1">
    <citation type="journal article" date="2019" name="Mol. Ecol. Resour.">
        <title>Chromosome-level genome assembly of Triplophysa tibetana, a fish adapted to the harsh high-altitude environment of the Tibetan Plateau.</title>
        <authorList>
            <person name="Yang X."/>
            <person name="Liu H."/>
            <person name="Ma Z."/>
            <person name="Zou Y."/>
            <person name="Zou M."/>
            <person name="Mao Y."/>
            <person name="Li X."/>
            <person name="Wang H."/>
            <person name="Chen T."/>
            <person name="Wang W."/>
            <person name="Yang R."/>
        </authorList>
    </citation>
    <scope>NUCLEOTIDE SEQUENCE [LARGE SCALE GENOMIC DNA]</scope>
    <source>
        <strain evidence="2">TTIB1903HZAU</strain>
        <tissue evidence="2">Muscle</tissue>
    </source>
</reference>